<evidence type="ECO:0000313" key="3">
    <source>
        <dbReference type="Proteomes" id="UP000325606"/>
    </source>
</evidence>
<keyword evidence="3" id="KW-1185">Reference proteome</keyword>
<dbReference type="AlphaFoldDB" id="A0A5J6LFS8"/>
<accession>A0A5J6LFS8</accession>
<dbReference type="InterPro" id="IPR021249">
    <property type="entry name" value="DUF2788"/>
</dbReference>
<sequence>MRLAEVEMIMLNVGLAGFGAFIFFIIYDLAKQSKAGKFGTFILFLALGLGLGVFLVKSLVVYFLDI</sequence>
<dbReference type="Proteomes" id="UP000325606">
    <property type="component" value="Chromosome"/>
</dbReference>
<gene>
    <name evidence="2" type="ORF">F5I99_13465</name>
</gene>
<dbReference type="KEGG" id="nik:F5I99_13465"/>
<dbReference type="EMBL" id="CP044222">
    <property type="protein sequence ID" value="QEW07417.1"/>
    <property type="molecule type" value="Genomic_DNA"/>
</dbReference>
<feature type="transmembrane region" description="Helical" evidence="1">
    <location>
        <begin position="6"/>
        <end position="29"/>
    </location>
</feature>
<evidence type="ECO:0000256" key="1">
    <source>
        <dbReference type="SAM" id="Phobius"/>
    </source>
</evidence>
<evidence type="ECO:0000313" key="2">
    <source>
        <dbReference type="EMBL" id="QEW07417.1"/>
    </source>
</evidence>
<keyword evidence="1" id="KW-1133">Transmembrane helix</keyword>
<dbReference type="Pfam" id="PF10981">
    <property type="entry name" value="DUF2788"/>
    <property type="match status" value="1"/>
</dbReference>
<feature type="transmembrane region" description="Helical" evidence="1">
    <location>
        <begin position="41"/>
        <end position="64"/>
    </location>
</feature>
<reference evidence="2 3" key="1">
    <citation type="submission" date="2019-09" db="EMBL/GenBank/DDBJ databases">
        <title>Nitrincola iocasae sp. nov., a bacterium isolated from the sediment collected at a cold seep field in South China Sea.</title>
        <authorList>
            <person name="Zhang H."/>
            <person name="Wang H."/>
            <person name="Li C."/>
        </authorList>
    </citation>
    <scope>NUCLEOTIDE SEQUENCE [LARGE SCALE GENOMIC DNA]</scope>
    <source>
        <strain evidence="2 3">KXZD1103</strain>
    </source>
</reference>
<proteinExistence type="predicted"/>
<keyword evidence="1" id="KW-0472">Membrane</keyword>
<dbReference type="RefSeq" id="WP_151056817.1">
    <property type="nucleotide sequence ID" value="NZ_CP044222.1"/>
</dbReference>
<keyword evidence="1" id="KW-0812">Transmembrane</keyword>
<organism evidence="2 3">
    <name type="scientific">Nitrincola iocasae</name>
    <dbReference type="NCBI Taxonomy" id="2614693"/>
    <lineage>
        <taxon>Bacteria</taxon>
        <taxon>Pseudomonadati</taxon>
        <taxon>Pseudomonadota</taxon>
        <taxon>Gammaproteobacteria</taxon>
        <taxon>Oceanospirillales</taxon>
        <taxon>Oceanospirillaceae</taxon>
        <taxon>Nitrincola</taxon>
    </lineage>
</organism>
<protein>
    <submittedName>
        <fullName evidence="2">DUF2788 domain-containing protein</fullName>
    </submittedName>
</protein>
<name>A0A5J6LFS8_9GAMM</name>